<dbReference type="PROSITE" id="PS50113">
    <property type="entry name" value="PAC"/>
    <property type="match status" value="1"/>
</dbReference>
<dbReference type="SMART" id="SM01079">
    <property type="entry name" value="CHASE"/>
    <property type="match status" value="1"/>
</dbReference>
<feature type="domain" description="EAL" evidence="12">
    <location>
        <begin position="740"/>
        <end position="994"/>
    </location>
</feature>
<dbReference type="PROSITE" id="PS50887">
    <property type="entry name" value="GGDEF"/>
    <property type="match status" value="1"/>
</dbReference>
<dbReference type="EMBL" id="FNNZ01000006">
    <property type="protein sequence ID" value="SDW63425.1"/>
    <property type="molecule type" value="Genomic_DNA"/>
</dbReference>
<keyword evidence="15" id="KW-1185">Reference proteome</keyword>
<dbReference type="SUPFAM" id="SSF141868">
    <property type="entry name" value="EAL domain-like"/>
    <property type="match status" value="1"/>
</dbReference>
<dbReference type="NCBIfam" id="TIGR00254">
    <property type="entry name" value="GGDEF"/>
    <property type="match status" value="1"/>
</dbReference>
<dbReference type="EC" id="3.1.4.52" evidence="3"/>
<dbReference type="GO" id="GO:0071732">
    <property type="term" value="P:cellular response to nitric oxide"/>
    <property type="evidence" value="ECO:0007669"/>
    <property type="project" value="UniProtKB-ARBA"/>
</dbReference>
<dbReference type="Gene3D" id="3.30.70.270">
    <property type="match status" value="1"/>
</dbReference>
<feature type="domain" description="GGDEF" evidence="13">
    <location>
        <begin position="593"/>
        <end position="731"/>
    </location>
</feature>
<dbReference type="AlphaFoldDB" id="A0A1H2V530"/>
<dbReference type="InterPro" id="IPR000700">
    <property type="entry name" value="PAS-assoc_C"/>
</dbReference>
<gene>
    <name evidence="14" type="ORF">SAMN05421783_106138</name>
</gene>
<keyword evidence="4" id="KW-0973">c-di-GMP</keyword>
<dbReference type="STRING" id="1058.SAMN05421783_106138"/>
<dbReference type="InterPro" id="IPR035919">
    <property type="entry name" value="EAL_sf"/>
</dbReference>
<comment type="subcellular location">
    <subcellularLocation>
        <location evidence="2">Membrane</location>
    </subcellularLocation>
</comment>
<name>A0A1H2V530_THIRO</name>
<feature type="domain" description="PAC" evidence="10">
    <location>
        <begin position="509"/>
        <end position="561"/>
    </location>
</feature>
<evidence type="ECO:0000256" key="9">
    <source>
        <dbReference type="SAM" id="Phobius"/>
    </source>
</evidence>
<dbReference type="InterPro" id="IPR042240">
    <property type="entry name" value="CHASE_sf"/>
</dbReference>
<evidence type="ECO:0000256" key="1">
    <source>
        <dbReference type="ARBA" id="ARBA00001946"/>
    </source>
</evidence>
<evidence type="ECO:0000256" key="3">
    <source>
        <dbReference type="ARBA" id="ARBA00012282"/>
    </source>
</evidence>
<evidence type="ECO:0000256" key="7">
    <source>
        <dbReference type="ARBA" id="ARBA00023136"/>
    </source>
</evidence>
<dbReference type="Pfam" id="PF00990">
    <property type="entry name" value="GGDEF"/>
    <property type="match status" value="1"/>
</dbReference>
<dbReference type="FunFam" id="3.20.20.450:FF:000001">
    <property type="entry name" value="Cyclic di-GMP phosphodiesterase yahA"/>
    <property type="match status" value="1"/>
</dbReference>
<dbReference type="RefSeq" id="WP_093030170.1">
    <property type="nucleotide sequence ID" value="NZ_FNNZ01000006.1"/>
</dbReference>
<protein>
    <recommendedName>
        <fullName evidence="3">cyclic-guanylate-specific phosphodiesterase</fullName>
        <ecNumber evidence="3">3.1.4.52</ecNumber>
    </recommendedName>
</protein>
<keyword evidence="5 9" id="KW-0812">Transmembrane</keyword>
<dbReference type="Proteomes" id="UP000198816">
    <property type="component" value="Unassembled WGS sequence"/>
</dbReference>
<dbReference type="SMART" id="SM00267">
    <property type="entry name" value="GGDEF"/>
    <property type="match status" value="1"/>
</dbReference>
<dbReference type="SUPFAM" id="SSF55785">
    <property type="entry name" value="PYP-like sensor domain (PAS domain)"/>
    <property type="match status" value="2"/>
</dbReference>
<feature type="domain" description="CHASE" evidence="11">
    <location>
        <begin position="106"/>
        <end position="202"/>
    </location>
</feature>
<sequence>MTHSSLRARARPGVVAALVFLTASILAGGAILYFERQRIALARADAAAIADDYADILEIQIDRALSVTYALAALVHQGGGGIDGFETTARALLPFYENVEALYLAPEGIVRQVFPLETNEAALGLNLLEDPEQRIEARLARDTGRLTLAGPFELVQGGEGVVGRLPVFLEDAQGNPLFWGFTMAMLRTPSALAPAGLSQLNERGFELALWRTDPRSGAVQIIEQSSPAPLSDPVNQPVPLPNATWTLSVSPVWGWSDPAGLAVKGASGVSLALLLAALAGLLAQSRIDRERLEDLVRERTTQIRARESELTRAQAVAKVGSWTLDLASGRVQRSEEADRILGPHEGKQCTAQALFGPVHPEDLEITEQAWQAACAGEAFDICYRILNGERLSWLRARLEPAPATSNQRRCSVGTLQDITEHKAADSALRESEGFLNSVMEILPVGIWFLNETGEIRFINDAGKRIWAGSRYVGIERFGEYKAWWLDSGKPIEPHDWAASRAIARGETSLGEQIEIECFDGTRKIVLNSAVPLRGADGAVKGVVVVNQDITRDKAAEDEIRRLAFYDPLTCLPNRRLLLEHLSHAQATSARSMSEGALLFIDLDNFKTLNDTYGHDTGDLLLRQVAERLSACVRECDTVARLGGDEFVVMLEDLGTDAEEAALQAERVAEKILANLNPPYRIAEQSHHSTPSIGITLFSGHRESLEELLKRADLAMYQAKAAGRNTLCFFDPEMHAVLARRAALEVDLRQGLLDGQFFLQYQPQVDDAGGVTGAEALLRWRHPQRGMVSPGEFIPVAESSGLILPLGQWVLEAAARQLAVWSRQYETSHLSLAVNISARQFRDPRFVEQVLRIIEQTGANPQRLKLEITESLLLDDIGDAIDKMSALKSHGVGFSLDDFGTGYSSLSYLKRLPLDQLKIDQSFVRDVLTDPNDAAIARTIVALAQTLGLGVIAEGVETAEQRSFLSEHGCRAFQGYLFGRPGAAEDLLAQSPTVA</sequence>
<dbReference type="PROSITE" id="PS50839">
    <property type="entry name" value="CHASE"/>
    <property type="match status" value="1"/>
</dbReference>
<dbReference type="OrthoDB" id="8553030at2"/>
<accession>A0A1H2V530</accession>
<dbReference type="InterPro" id="IPR052155">
    <property type="entry name" value="Biofilm_reg_signaling"/>
</dbReference>
<dbReference type="Gene3D" id="3.20.20.450">
    <property type="entry name" value="EAL domain"/>
    <property type="match status" value="1"/>
</dbReference>
<dbReference type="CDD" id="cd01949">
    <property type="entry name" value="GGDEF"/>
    <property type="match status" value="1"/>
</dbReference>
<evidence type="ECO:0000256" key="8">
    <source>
        <dbReference type="ARBA" id="ARBA00051114"/>
    </source>
</evidence>
<keyword evidence="7 9" id="KW-0472">Membrane</keyword>
<comment type="catalytic activity">
    <reaction evidence="8">
        <text>3',3'-c-di-GMP + H2O = 5'-phosphoguanylyl(3'-&gt;5')guanosine + H(+)</text>
        <dbReference type="Rhea" id="RHEA:24902"/>
        <dbReference type="ChEBI" id="CHEBI:15377"/>
        <dbReference type="ChEBI" id="CHEBI:15378"/>
        <dbReference type="ChEBI" id="CHEBI:58754"/>
        <dbReference type="ChEBI" id="CHEBI:58805"/>
        <dbReference type="EC" id="3.1.4.52"/>
    </reaction>
    <physiologicalReaction direction="left-to-right" evidence="8">
        <dbReference type="Rhea" id="RHEA:24903"/>
    </physiologicalReaction>
</comment>
<dbReference type="InterPro" id="IPR001610">
    <property type="entry name" value="PAC"/>
</dbReference>
<dbReference type="FunFam" id="3.30.70.270:FF:000001">
    <property type="entry name" value="Diguanylate cyclase domain protein"/>
    <property type="match status" value="1"/>
</dbReference>
<evidence type="ECO:0000259" key="10">
    <source>
        <dbReference type="PROSITE" id="PS50113"/>
    </source>
</evidence>
<evidence type="ECO:0000256" key="4">
    <source>
        <dbReference type="ARBA" id="ARBA00022636"/>
    </source>
</evidence>
<dbReference type="InterPro" id="IPR000160">
    <property type="entry name" value="GGDEF_dom"/>
</dbReference>
<dbReference type="SMART" id="SM00086">
    <property type="entry name" value="PAC"/>
    <property type="match status" value="3"/>
</dbReference>
<feature type="transmembrane region" description="Helical" evidence="9">
    <location>
        <begin position="12"/>
        <end position="34"/>
    </location>
</feature>
<dbReference type="InterPro" id="IPR006189">
    <property type="entry name" value="CHASE_dom"/>
</dbReference>
<evidence type="ECO:0000313" key="15">
    <source>
        <dbReference type="Proteomes" id="UP000198816"/>
    </source>
</evidence>
<dbReference type="Pfam" id="PF03924">
    <property type="entry name" value="CHASE"/>
    <property type="match status" value="1"/>
</dbReference>
<comment type="cofactor">
    <cofactor evidence="1">
        <name>Mg(2+)</name>
        <dbReference type="ChEBI" id="CHEBI:18420"/>
    </cofactor>
</comment>
<dbReference type="GO" id="GO:0071111">
    <property type="term" value="F:cyclic-guanylate-specific phosphodiesterase activity"/>
    <property type="evidence" value="ECO:0007669"/>
    <property type="project" value="UniProtKB-EC"/>
</dbReference>
<organism evidence="14 15">
    <name type="scientific">Thiocapsa roseopersicina</name>
    <dbReference type="NCBI Taxonomy" id="1058"/>
    <lineage>
        <taxon>Bacteria</taxon>
        <taxon>Pseudomonadati</taxon>
        <taxon>Pseudomonadota</taxon>
        <taxon>Gammaproteobacteria</taxon>
        <taxon>Chromatiales</taxon>
        <taxon>Chromatiaceae</taxon>
        <taxon>Thiocapsa</taxon>
    </lineage>
</organism>
<dbReference type="Gene3D" id="3.30.450.350">
    <property type="entry name" value="CHASE domain"/>
    <property type="match status" value="1"/>
</dbReference>
<dbReference type="SUPFAM" id="SSF55073">
    <property type="entry name" value="Nucleotide cyclase"/>
    <property type="match status" value="1"/>
</dbReference>
<evidence type="ECO:0000256" key="2">
    <source>
        <dbReference type="ARBA" id="ARBA00004370"/>
    </source>
</evidence>
<dbReference type="Gene3D" id="3.30.450.20">
    <property type="entry name" value="PAS domain"/>
    <property type="match status" value="2"/>
</dbReference>
<dbReference type="InterPro" id="IPR029787">
    <property type="entry name" value="Nucleotide_cyclase"/>
</dbReference>
<evidence type="ECO:0000259" key="11">
    <source>
        <dbReference type="PROSITE" id="PS50839"/>
    </source>
</evidence>
<dbReference type="PANTHER" id="PTHR44757:SF2">
    <property type="entry name" value="BIOFILM ARCHITECTURE MAINTENANCE PROTEIN MBAA"/>
    <property type="match status" value="1"/>
</dbReference>
<evidence type="ECO:0000256" key="6">
    <source>
        <dbReference type="ARBA" id="ARBA00022989"/>
    </source>
</evidence>
<dbReference type="SMART" id="SM00052">
    <property type="entry name" value="EAL"/>
    <property type="match status" value="1"/>
</dbReference>
<dbReference type="InterPro" id="IPR043128">
    <property type="entry name" value="Rev_trsase/Diguanyl_cyclase"/>
</dbReference>
<dbReference type="InterPro" id="IPR013656">
    <property type="entry name" value="PAS_4"/>
</dbReference>
<evidence type="ECO:0000259" key="12">
    <source>
        <dbReference type="PROSITE" id="PS50883"/>
    </source>
</evidence>
<dbReference type="PROSITE" id="PS50883">
    <property type="entry name" value="EAL"/>
    <property type="match status" value="1"/>
</dbReference>
<evidence type="ECO:0000313" key="14">
    <source>
        <dbReference type="EMBL" id="SDW63425.1"/>
    </source>
</evidence>
<dbReference type="GO" id="GO:0007165">
    <property type="term" value="P:signal transduction"/>
    <property type="evidence" value="ECO:0007669"/>
    <property type="project" value="UniProtKB-ARBA"/>
</dbReference>
<keyword evidence="6 9" id="KW-1133">Transmembrane helix</keyword>
<evidence type="ECO:0000259" key="13">
    <source>
        <dbReference type="PROSITE" id="PS50887"/>
    </source>
</evidence>
<dbReference type="InterPro" id="IPR001633">
    <property type="entry name" value="EAL_dom"/>
</dbReference>
<dbReference type="PANTHER" id="PTHR44757">
    <property type="entry name" value="DIGUANYLATE CYCLASE DGCP"/>
    <property type="match status" value="1"/>
</dbReference>
<dbReference type="Pfam" id="PF00563">
    <property type="entry name" value="EAL"/>
    <property type="match status" value="1"/>
</dbReference>
<proteinExistence type="predicted"/>
<reference evidence="15" key="1">
    <citation type="submission" date="2016-10" db="EMBL/GenBank/DDBJ databases">
        <authorList>
            <person name="Varghese N."/>
            <person name="Submissions S."/>
        </authorList>
    </citation>
    <scope>NUCLEOTIDE SEQUENCE [LARGE SCALE GENOMIC DNA]</scope>
    <source>
        <strain evidence="15">DSM 217</strain>
    </source>
</reference>
<evidence type="ECO:0000256" key="5">
    <source>
        <dbReference type="ARBA" id="ARBA00022692"/>
    </source>
</evidence>
<dbReference type="InterPro" id="IPR035965">
    <property type="entry name" value="PAS-like_dom_sf"/>
</dbReference>
<dbReference type="CDD" id="cd01948">
    <property type="entry name" value="EAL"/>
    <property type="match status" value="1"/>
</dbReference>
<dbReference type="GO" id="GO:0016020">
    <property type="term" value="C:membrane"/>
    <property type="evidence" value="ECO:0007669"/>
    <property type="project" value="UniProtKB-SubCell"/>
</dbReference>
<dbReference type="Pfam" id="PF08448">
    <property type="entry name" value="PAS_4"/>
    <property type="match status" value="1"/>
</dbReference>